<keyword evidence="5" id="KW-1185">Reference proteome</keyword>
<name>A0A0L0SEM0_ALLM3</name>
<dbReference type="eggNOG" id="KOG0246">
    <property type="taxonomic scope" value="Eukaryota"/>
</dbReference>
<gene>
    <name evidence="4" type="ORF">AMAG_06658</name>
</gene>
<keyword evidence="1" id="KW-0067">ATP-binding</keyword>
<dbReference type="VEuPathDB" id="FungiDB:AMAG_06658"/>
<accession>A0A0L0SEM0</accession>
<feature type="compositionally biased region" description="Basic and acidic residues" evidence="2">
    <location>
        <begin position="415"/>
        <end position="431"/>
    </location>
</feature>
<comment type="similarity">
    <text evidence="1">Belongs to the TRAFAC class myosin-kinesin ATPase superfamily. Kinesin family.</text>
</comment>
<evidence type="ECO:0000256" key="2">
    <source>
        <dbReference type="SAM" id="MobiDB-lite"/>
    </source>
</evidence>
<dbReference type="InterPro" id="IPR027417">
    <property type="entry name" value="P-loop_NTPase"/>
</dbReference>
<dbReference type="PROSITE" id="PS50067">
    <property type="entry name" value="KINESIN_MOTOR_2"/>
    <property type="match status" value="1"/>
</dbReference>
<dbReference type="PANTHER" id="PTHR24115">
    <property type="entry name" value="KINESIN-RELATED"/>
    <property type="match status" value="1"/>
</dbReference>
<dbReference type="Gene3D" id="3.40.850.10">
    <property type="entry name" value="Kinesin motor domain"/>
    <property type="match status" value="1"/>
</dbReference>
<dbReference type="InterPro" id="IPR001752">
    <property type="entry name" value="Kinesin_motor_dom"/>
</dbReference>
<reference evidence="4 5" key="1">
    <citation type="submission" date="2009-11" db="EMBL/GenBank/DDBJ databases">
        <title>Annotation of Allomyces macrogynus ATCC 38327.</title>
        <authorList>
            <consortium name="The Broad Institute Genome Sequencing Platform"/>
            <person name="Russ C."/>
            <person name="Cuomo C."/>
            <person name="Burger G."/>
            <person name="Gray M.W."/>
            <person name="Holland P.W.H."/>
            <person name="King N."/>
            <person name="Lang F.B.F."/>
            <person name="Roger A.J."/>
            <person name="Ruiz-Trillo I."/>
            <person name="Young S.K."/>
            <person name="Zeng Q."/>
            <person name="Gargeya S."/>
            <person name="Fitzgerald M."/>
            <person name="Haas B."/>
            <person name="Abouelleil A."/>
            <person name="Alvarado L."/>
            <person name="Arachchi H.M."/>
            <person name="Berlin A."/>
            <person name="Chapman S.B."/>
            <person name="Gearin G."/>
            <person name="Goldberg J."/>
            <person name="Griggs A."/>
            <person name="Gujja S."/>
            <person name="Hansen M."/>
            <person name="Heiman D."/>
            <person name="Howarth C."/>
            <person name="Larimer J."/>
            <person name="Lui A."/>
            <person name="MacDonald P.J.P."/>
            <person name="McCowen C."/>
            <person name="Montmayeur A."/>
            <person name="Murphy C."/>
            <person name="Neiman D."/>
            <person name="Pearson M."/>
            <person name="Priest M."/>
            <person name="Roberts A."/>
            <person name="Saif S."/>
            <person name="Shea T."/>
            <person name="Sisk P."/>
            <person name="Stolte C."/>
            <person name="Sykes S."/>
            <person name="Wortman J."/>
            <person name="Nusbaum C."/>
            <person name="Birren B."/>
        </authorList>
    </citation>
    <scope>NUCLEOTIDE SEQUENCE [LARGE SCALE GENOMIC DNA]</scope>
    <source>
        <strain evidence="4 5">ATCC 38327</strain>
    </source>
</reference>
<protein>
    <recommendedName>
        <fullName evidence="3">Kinesin motor domain-containing protein</fullName>
    </recommendedName>
</protein>
<dbReference type="SUPFAM" id="SSF52540">
    <property type="entry name" value="P-loop containing nucleoside triphosphate hydrolases"/>
    <property type="match status" value="1"/>
</dbReference>
<keyword evidence="1" id="KW-0505">Motor protein</keyword>
<organism evidence="4 5">
    <name type="scientific">Allomyces macrogynus (strain ATCC 38327)</name>
    <name type="common">Allomyces javanicus var. macrogynus</name>
    <dbReference type="NCBI Taxonomy" id="578462"/>
    <lineage>
        <taxon>Eukaryota</taxon>
        <taxon>Fungi</taxon>
        <taxon>Fungi incertae sedis</taxon>
        <taxon>Blastocladiomycota</taxon>
        <taxon>Blastocladiomycetes</taxon>
        <taxon>Blastocladiales</taxon>
        <taxon>Blastocladiaceae</taxon>
        <taxon>Allomyces</taxon>
    </lineage>
</organism>
<feature type="compositionally biased region" description="Basic residues" evidence="2">
    <location>
        <begin position="434"/>
        <end position="447"/>
    </location>
</feature>
<dbReference type="GO" id="GO:0003777">
    <property type="term" value="F:microtubule motor activity"/>
    <property type="evidence" value="ECO:0007669"/>
    <property type="project" value="InterPro"/>
</dbReference>
<evidence type="ECO:0000259" key="3">
    <source>
        <dbReference type="PROSITE" id="PS50067"/>
    </source>
</evidence>
<dbReference type="EMBL" id="GG745337">
    <property type="protein sequence ID" value="KNE60897.1"/>
    <property type="molecule type" value="Genomic_DNA"/>
</dbReference>
<dbReference type="OrthoDB" id="3176171at2759"/>
<reference evidence="5" key="2">
    <citation type="submission" date="2009-11" db="EMBL/GenBank/DDBJ databases">
        <title>The Genome Sequence of Allomyces macrogynus strain ATCC 38327.</title>
        <authorList>
            <consortium name="The Broad Institute Genome Sequencing Platform"/>
            <person name="Russ C."/>
            <person name="Cuomo C."/>
            <person name="Shea T."/>
            <person name="Young S.K."/>
            <person name="Zeng Q."/>
            <person name="Koehrsen M."/>
            <person name="Haas B."/>
            <person name="Borodovsky M."/>
            <person name="Guigo R."/>
            <person name="Alvarado L."/>
            <person name="Berlin A."/>
            <person name="Borenstein D."/>
            <person name="Chen Z."/>
            <person name="Engels R."/>
            <person name="Freedman E."/>
            <person name="Gellesch M."/>
            <person name="Goldberg J."/>
            <person name="Griggs A."/>
            <person name="Gujja S."/>
            <person name="Heiman D."/>
            <person name="Hepburn T."/>
            <person name="Howarth C."/>
            <person name="Jen D."/>
            <person name="Larson L."/>
            <person name="Lewis B."/>
            <person name="Mehta T."/>
            <person name="Park D."/>
            <person name="Pearson M."/>
            <person name="Roberts A."/>
            <person name="Saif S."/>
            <person name="Shenoy N."/>
            <person name="Sisk P."/>
            <person name="Stolte C."/>
            <person name="Sykes S."/>
            <person name="Walk T."/>
            <person name="White J."/>
            <person name="Yandava C."/>
            <person name="Burger G."/>
            <person name="Gray M.W."/>
            <person name="Holland P.W.H."/>
            <person name="King N."/>
            <person name="Lang F.B.F."/>
            <person name="Roger A.J."/>
            <person name="Ruiz-Trillo I."/>
            <person name="Lander E."/>
            <person name="Nusbaum C."/>
        </authorList>
    </citation>
    <scope>NUCLEOTIDE SEQUENCE [LARGE SCALE GENOMIC DNA]</scope>
    <source>
        <strain evidence="5">ATCC 38327</strain>
    </source>
</reference>
<dbReference type="GO" id="GO:0005524">
    <property type="term" value="F:ATP binding"/>
    <property type="evidence" value="ECO:0007669"/>
    <property type="project" value="UniProtKB-UniRule"/>
</dbReference>
<dbReference type="GO" id="GO:0005871">
    <property type="term" value="C:kinesin complex"/>
    <property type="evidence" value="ECO:0007669"/>
    <property type="project" value="TreeGrafter"/>
</dbReference>
<dbReference type="AlphaFoldDB" id="A0A0L0SEM0"/>
<dbReference type="GO" id="GO:0008017">
    <property type="term" value="F:microtubule binding"/>
    <property type="evidence" value="ECO:0007669"/>
    <property type="project" value="InterPro"/>
</dbReference>
<dbReference type="Proteomes" id="UP000054350">
    <property type="component" value="Unassembled WGS sequence"/>
</dbReference>
<dbReference type="PRINTS" id="PR00380">
    <property type="entry name" value="KINESINHEAVY"/>
</dbReference>
<dbReference type="OMA" id="LAHEDEY"/>
<dbReference type="SMART" id="SM00129">
    <property type="entry name" value="KISc"/>
    <property type="match status" value="1"/>
</dbReference>
<dbReference type="STRING" id="578462.A0A0L0SEM0"/>
<dbReference type="GO" id="GO:0005874">
    <property type="term" value="C:microtubule"/>
    <property type="evidence" value="ECO:0007669"/>
    <property type="project" value="TreeGrafter"/>
</dbReference>
<evidence type="ECO:0000313" key="4">
    <source>
        <dbReference type="EMBL" id="KNE60897.1"/>
    </source>
</evidence>
<dbReference type="Pfam" id="PF00225">
    <property type="entry name" value="Kinesin"/>
    <property type="match status" value="1"/>
</dbReference>
<sequence length="454" mass="49873">MASAALSNKRSVRLLYADTFAHAIAEFRTSNSDLTKSTPPIDPSHGRVLVCARVRPRIADDPDDTYASVTASSTTNTIVVHDGGVALNKPFMKHTVFHMSRVFDEHTTNDDICETLLAHWPDMFPTSPDGPFFGTTVFMYGKTGTGKTYTMAGITEFICKNLFAADHGLDVTLTAVEVVTGSKSFIVAKHLILDLFNDGAEASFAEDAEGKVHITGAQERVLDDPEHAMEAVRAAMQARHTVATARNTTSSRSHLVMLFQLRQRATFGGGEVSDTPANLAGDDTAARPGLQLGPVVQTITLVDLAGNENRYDQMYHNAEQTKDAATINQSLAILKDCIRAAATHAKYIPYRGATITRMLKKAFVDPTERTLFMGNLTSLPADLDQAIQTLKYMGLIKWDTKDFMSESKVQLTAPHQERTRSALARRPDHQYGRVVHRPKSAGLHRRQKNEQEGS</sequence>
<dbReference type="InterPro" id="IPR036961">
    <property type="entry name" value="Kinesin_motor_dom_sf"/>
</dbReference>
<dbReference type="InterPro" id="IPR027640">
    <property type="entry name" value="Kinesin-like_fam"/>
</dbReference>
<dbReference type="GO" id="GO:0016887">
    <property type="term" value="F:ATP hydrolysis activity"/>
    <property type="evidence" value="ECO:0007669"/>
    <property type="project" value="TreeGrafter"/>
</dbReference>
<evidence type="ECO:0000256" key="1">
    <source>
        <dbReference type="PROSITE-ProRule" id="PRU00283"/>
    </source>
</evidence>
<feature type="binding site" evidence="1">
    <location>
        <begin position="141"/>
        <end position="148"/>
    </location>
    <ligand>
        <name>ATP</name>
        <dbReference type="ChEBI" id="CHEBI:30616"/>
    </ligand>
</feature>
<feature type="domain" description="Kinesin motor" evidence="3">
    <location>
        <begin position="47"/>
        <end position="399"/>
    </location>
</feature>
<keyword evidence="1" id="KW-0547">Nucleotide-binding</keyword>
<evidence type="ECO:0000313" key="5">
    <source>
        <dbReference type="Proteomes" id="UP000054350"/>
    </source>
</evidence>
<dbReference type="GO" id="GO:0007018">
    <property type="term" value="P:microtubule-based movement"/>
    <property type="evidence" value="ECO:0007669"/>
    <property type="project" value="InterPro"/>
</dbReference>
<proteinExistence type="inferred from homology"/>
<feature type="region of interest" description="Disordered" evidence="2">
    <location>
        <begin position="410"/>
        <end position="454"/>
    </location>
</feature>